<dbReference type="GeneID" id="6094397"/>
<dbReference type="KEGG" id="kcr:Kcr_1120"/>
<dbReference type="SUPFAM" id="SSF53163">
    <property type="entry name" value="HybD-like"/>
    <property type="match status" value="1"/>
</dbReference>
<dbReference type="Pfam" id="PF01750">
    <property type="entry name" value="HycI"/>
    <property type="match status" value="1"/>
</dbReference>
<dbReference type="AlphaFoldDB" id="B1L5Y7"/>
<evidence type="ECO:0000256" key="1">
    <source>
        <dbReference type="ARBA" id="ARBA00006814"/>
    </source>
</evidence>
<evidence type="ECO:0000256" key="4">
    <source>
        <dbReference type="ARBA" id="ARBA00022801"/>
    </source>
</evidence>
<accession>B1L5Y7</accession>
<dbReference type="InParanoid" id="B1L5Y7"/>
<dbReference type="PANTHER" id="PTHR30302">
    <property type="entry name" value="HYDROGENASE 1 MATURATION PROTEASE"/>
    <property type="match status" value="1"/>
</dbReference>
<dbReference type="Gene3D" id="3.40.50.1450">
    <property type="entry name" value="HybD-like"/>
    <property type="match status" value="1"/>
</dbReference>
<dbReference type="GO" id="GO:0004175">
    <property type="term" value="F:endopeptidase activity"/>
    <property type="evidence" value="ECO:0000318"/>
    <property type="project" value="GO_Central"/>
</dbReference>
<dbReference type="OrthoDB" id="85598at2157"/>
<dbReference type="RefSeq" id="WP_012309763.1">
    <property type="nucleotide sequence ID" value="NC_010482.1"/>
</dbReference>
<proteinExistence type="inferred from homology"/>
<keyword evidence="2" id="KW-0645">Protease</keyword>
<keyword evidence="4" id="KW-0378">Hydrolase</keyword>
<dbReference type="PANTHER" id="PTHR30302:SF1">
    <property type="entry name" value="HYDROGENASE 2 MATURATION PROTEASE"/>
    <property type="match status" value="1"/>
</dbReference>
<dbReference type="HOGENOM" id="CLU_099037_1_0_2"/>
<dbReference type="PhylomeDB" id="B1L5Y7"/>
<dbReference type="InterPro" id="IPR000671">
    <property type="entry name" value="Peptidase_A31"/>
</dbReference>
<dbReference type="NCBIfam" id="TIGR00072">
    <property type="entry name" value="hydrog_prot"/>
    <property type="match status" value="1"/>
</dbReference>
<organism evidence="5 6">
    <name type="scientific">Korarchaeum cryptofilum (strain OPF8)</name>
    <dbReference type="NCBI Taxonomy" id="374847"/>
    <lineage>
        <taxon>Archaea</taxon>
        <taxon>Thermoproteota</taxon>
        <taxon>Candidatus Korarchaeia</taxon>
        <taxon>Candidatus Korarchaeales</taxon>
        <taxon>Candidatus Korarchaeaceae</taxon>
        <taxon>Candidatus Korarchaeum</taxon>
    </lineage>
</organism>
<dbReference type="GO" id="GO:0008047">
    <property type="term" value="F:enzyme activator activity"/>
    <property type="evidence" value="ECO:0007669"/>
    <property type="project" value="InterPro"/>
</dbReference>
<dbReference type="Proteomes" id="UP000001686">
    <property type="component" value="Chromosome"/>
</dbReference>
<reference evidence="5 6" key="1">
    <citation type="journal article" date="2008" name="Proc. Natl. Acad. Sci. U.S.A.">
        <title>A korarchaeal genome reveals new insights into the evolution of the Archaea.</title>
        <authorList>
            <person name="Elkins J.G."/>
            <person name="Podar M."/>
            <person name="Graham D.E."/>
            <person name="Makarova K.S."/>
            <person name="Wolf Y."/>
            <person name="Randau L."/>
            <person name="Hedlund B.P."/>
            <person name="Brochier-Armanet C."/>
            <person name="Kunin V."/>
            <person name="Anderson I."/>
            <person name="Lapidus A."/>
            <person name="Goltsman E."/>
            <person name="Barry K."/>
            <person name="Koonin E.V."/>
            <person name="Hugenholtz P."/>
            <person name="Kyrpides N."/>
            <person name="Wanner G."/>
            <person name="Richardson P."/>
            <person name="Keller M."/>
            <person name="Stetter K.O."/>
        </authorList>
    </citation>
    <scope>NUCLEOTIDE SEQUENCE [LARGE SCALE GENOMIC DNA]</scope>
    <source>
        <strain evidence="6">OPF8</strain>
    </source>
</reference>
<evidence type="ECO:0000256" key="3">
    <source>
        <dbReference type="ARBA" id="ARBA00022750"/>
    </source>
</evidence>
<dbReference type="CDD" id="cd00518">
    <property type="entry name" value="H2MP"/>
    <property type="match status" value="1"/>
</dbReference>
<sequence length="152" mass="16547">MRILVLALGNDLFGDDAVAFLVADEISSSLPEDSVNVIKSSESGLHLLDYFLMGYDHIILVDSIVGEEVGRIVQIDPKSLRRSLAPSPHYSGLPEILALLDEIGEDLPEVEIYAIVIREPSLGSPISDDVKVAAKKLAEILLERISQILRAS</sequence>
<evidence type="ECO:0000313" key="6">
    <source>
        <dbReference type="Proteomes" id="UP000001686"/>
    </source>
</evidence>
<dbReference type="InterPro" id="IPR023430">
    <property type="entry name" value="Pept_HybD-like_dom_sf"/>
</dbReference>
<dbReference type="EMBL" id="CP000968">
    <property type="protein sequence ID" value="ACB07866.1"/>
    <property type="molecule type" value="Genomic_DNA"/>
</dbReference>
<gene>
    <name evidence="5" type="ordered locus">Kcr_1120</name>
</gene>
<name>B1L5Y7_KORCO</name>
<evidence type="ECO:0000256" key="2">
    <source>
        <dbReference type="ARBA" id="ARBA00022670"/>
    </source>
</evidence>
<evidence type="ECO:0000313" key="5">
    <source>
        <dbReference type="EMBL" id="ACB07866.1"/>
    </source>
</evidence>
<dbReference type="GO" id="GO:0004190">
    <property type="term" value="F:aspartic-type endopeptidase activity"/>
    <property type="evidence" value="ECO:0007669"/>
    <property type="project" value="UniProtKB-KW"/>
</dbReference>
<dbReference type="EnsemblBacteria" id="ACB07866">
    <property type="protein sequence ID" value="ACB07866"/>
    <property type="gene ID" value="Kcr_1120"/>
</dbReference>
<dbReference type="eggNOG" id="arCOG04429">
    <property type="taxonomic scope" value="Archaea"/>
</dbReference>
<keyword evidence="3" id="KW-0064">Aspartyl protease</keyword>
<dbReference type="GO" id="GO:0016485">
    <property type="term" value="P:protein processing"/>
    <property type="evidence" value="ECO:0000318"/>
    <property type="project" value="GO_Central"/>
</dbReference>
<protein>
    <submittedName>
        <fullName evidence="5">Ni,Fe-hydrogenase maturation factor</fullName>
    </submittedName>
</protein>
<dbReference type="STRING" id="374847.Kcr_1120"/>
<keyword evidence="6" id="KW-1185">Reference proteome</keyword>
<dbReference type="PRINTS" id="PR00446">
    <property type="entry name" value="HYDRGNUPTAKE"/>
</dbReference>
<comment type="similarity">
    <text evidence="1">Belongs to the peptidase A31 family.</text>
</comment>